<dbReference type="Proteomes" id="UP001259803">
    <property type="component" value="Unassembled WGS sequence"/>
</dbReference>
<dbReference type="RefSeq" id="WP_311340462.1">
    <property type="nucleotide sequence ID" value="NZ_JAVRHS010000004.1"/>
</dbReference>
<comment type="caution">
    <text evidence="2">The sequence shown here is derived from an EMBL/GenBank/DDBJ whole genome shotgun (WGS) entry which is preliminary data.</text>
</comment>
<proteinExistence type="predicted"/>
<organism evidence="2 3">
    <name type="scientific">Croceicoccus esteveae</name>
    <dbReference type="NCBI Taxonomy" id="3075597"/>
    <lineage>
        <taxon>Bacteria</taxon>
        <taxon>Pseudomonadati</taxon>
        <taxon>Pseudomonadota</taxon>
        <taxon>Alphaproteobacteria</taxon>
        <taxon>Sphingomonadales</taxon>
        <taxon>Erythrobacteraceae</taxon>
        <taxon>Croceicoccus</taxon>
    </lineage>
</organism>
<name>A0ABU2ZHL1_9SPHN</name>
<evidence type="ECO:0000313" key="3">
    <source>
        <dbReference type="Proteomes" id="UP001259803"/>
    </source>
</evidence>
<gene>
    <name evidence="2" type="ORF">RM533_06750</name>
</gene>
<evidence type="ECO:0000259" key="1">
    <source>
        <dbReference type="Pfam" id="PF01261"/>
    </source>
</evidence>
<dbReference type="EMBL" id="JAVRHS010000004">
    <property type="protein sequence ID" value="MDT0575880.1"/>
    <property type="molecule type" value="Genomic_DNA"/>
</dbReference>
<protein>
    <submittedName>
        <fullName evidence="2">TIM barrel protein</fullName>
    </submittedName>
</protein>
<sequence>MSDASITPSGNLQNGLQLRERVLYAGSCQSIAPADRFVAAHAAGFTAVTLFTSDVMRAAADGLEPEALRAAMDDAGLKLESYEIVGNWIAGQDRAAKNLPGEIAAMLLSKTPQDICRTATTLGARSVTLADLFGVPFDLEKVGAALREVCIVAADHGLGVAVELIPGSCIGNVAQAAQVLGQADCTNAGLLIDSWHFFRSGSKIEDVASLPPEWIMAWQMNDASLTPMRADPYEDMMTRLMPGEGAFDLAALMQAIAATGARAAGGIEVFSPSPATPSASEIASRSATALDYCISLAGATR</sequence>
<dbReference type="Pfam" id="PF01261">
    <property type="entry name" value="AP_endonuc_2"/>
    <property type="match status" value="1"/>
</dbReference>
<dbReference type="PANTHER" id="PTHR12110:SF48">
    <property type="entry name" value="BLL3656 PROTEIN"/>
    <property type="match status" value="1"/>
</dbReference>
<keyword evidence="3" id="KW-1185">Reference proteome</keyword>
<dbReference type="Gene3D" id="3.20.20.150">
    <property type="entry name" value="Divalent-metal-dependent TIM barrel enzymes"/>
    <property type="match status" value="1"/>
</dbReference>
<dbReference type="InterPro" id="IPR013022">
    <property type="entry name" value="Xyl_isomerase-like_TIM-brl"/>
</dbReference>
<evidence type="ECO:0000313" key="2">
    <source>
        <dbReference type="EMBL" id="MDT0575880.1"/>
    </source>
</evidence>
<dbReference type="PANTHER" id="PTHR12110">
    <property type="entry name" value="HYDROXYPYRUVATE ISOMERASE"/>
    <property type="match status" value="1"/>
</dbReference>
<feature type="domain" description="Xylose isomerase-like TIM barrel" evidence="1">
    <location>
        <begin position="39"/>
        <end position="277"/>
    </location>
</feature>
<accession>A0ABU2ZHL1</accession>
<dbReference type="SUPFAM" id="SSF51658">
    <property type="entry name" value="Xylose isomerase-like"/>
    <property type="match status" value="1"/>
</dbReference>
<dbReference type="InterPro" id="IPR050312">
    <property type="entry name" value="IolE/XylAMocC-like"/>
</dbReference>
<reference evidence="2 3" key="1">
    <citation type="submission" date="2023-09" db="EMBL/GenBank/DDBJ databases">
        <authorList>
            <person name="Rey-Velasco X."/>
        </authorList>
    </citation>
    <scope>NUCLEOTIDE SEQUENCE [LARGE SCALE GENOMIC DNA]</scope>
    <source>
        <strain evidence="2 3">F390</strain>
    </source>
</reference>
<dbReference type="InterPro" id="IPR036237">
    <property type="entry name" value="Xyl_isomerase-like_sf"/>
</dbReference>